<name>A0A2W2FQ31_9ACTN</name>
<dbReference type="InterPro" id="IPR039424">
    <property type="entry name" value="SBP_5"/>
</dbReference>
<sequence length="519" mass="57480">MRRRFAAAVALLLLTACSPPPEPQRAPTGGSPFVYVRNTDIVTEWDPSRSYSNEIVAFQNVYETLTLWNPVTKKAAPRLATSWRSSSDGRTWTFALRPGVTFHTGRTLDAAAVKSSIERTMRSETGASYIWDAVSSIRADDPLTVTFSLKYPVPLDLVASAGYAAYIYDTKAAPDLAAWFRQGRDAGSGPYTVAGWKRGQEDELTLKAYGDYWGGWRRPHYTTVTFKVVRDPERAYELLRSGEATFVDRLDTKLFGRASAAPGVRTSERPSFTTAMLLFNTAKGPMRDVRVRRAVQRAIDYRGLVRELKGSVVPASGVIPEGLLGHVPGRAPRQDLDAAARLLREAGYGPGGRPLRLLLTYAEGDADQEALVRRLRATLRPLGVTLRARAMPWNEQWELGKKGGQDVFVMYWWPDYADGYSYFGNVFRSADPPELNLAYLADQGLDALLDTLPELTVTDRPAAQQAYEQATQRVLDQRAAAAVPWVATARRAYFGGVQGYADNPAYPDVVFVHTLRPTA</sequence>
<dbReference type="PROSITE" id="PS51257">
    <property type="entry name" value="PROKAR_LIPOPROTEIN"/>
    <property type="match status" value="1"/>
</dbReference>
<feature type="signal peptide" evidence="1">
    <location>
        <begin position="1"/>
        <end position="21"/>
    </location>
</feature>
<protein>
    <submittedName>
        <fullName evidence="3">ABC transporter substrate-binding protein</fullName>
    </submittedName>
</protein>
<dbReference type="GO" id="GO:0042597">
    <property type="term" value="C:periplasmic space"/>
    <property type="evidence" value="ECO:0007669"/>
    <property type="project" value="UniProtKB-ARBA"/>
</dbReference>
<proteinExistence type="predicted"/>
<feature type="domain" description="Solute-binding protein family 5" evidence="2">
    <location>
        <begin position="76"/>
        <end position="430"/>
    </location>
</feature>
<dbReference type="GO" id="GO:1904680">
    <property type="term" value="F:peptide transmembrane transporter activity"/>
    <property type="evidence" value="ECO:0007669"/>
    <property type="project" value="TreeGrafter"/>
</dbReference>
<dbReference type="Proteomes" id="UP000249304">
    <property type="component" value="Unassembled WGS sequence"/>
</dbReference>
<comment type="caution">
    <text evidence="3">The sequence shown here is derived from an EMBL/GenBank/DDBJ whole genome shotgun (WGS) entry which is preliminary data.</text>
</comment>
<dbReference type="InterPro" id="IPR000914">
    <property type="entry name" value="SBP_5_dom"/>
</dbReference>
<dbReference type="Gene3D" id="3.10.105.10">
    <property type="entry name" value="Dipeptide-binding Protein, Domain 3"/>
    <property type="match status" value="1"/>
</dbReference>
<dbReference type="GO" id="GO:0043190">
    <property type="term" value="C:ATP-binding cassette (ABC) transporter complex"/>
    <property type="evidence" value="ECO:0007669"/>
    <property type="project" value="InterPro"/>
</dbReference>
<dbReference type="AlphaFoldDB" id="A0A2W2FQ31"/>
<dbReference type="RefSeq" id="WP_111180278.1">
    <property type="nucleotide sequence ID" value="NZ_POUD01000071.1"/>
</dbReference>
<evidence type="ECO:0000256" key="1">
    <source>
        <dbReference type="SAM" id="SignalP"/>
    </source>
</evidence>
<evidence type="ECO:0000313" key="3">
    <source>
        <dbReference type="EMBL" id="PZG17174.1"/>
    </source>
</evidence>
<feature type="chain" id="PRO_5039002831" evidence="1">
    <location>
        <begin position="22"/>
        <end position="519"/>
    </location>
</feature>
<dbReference type="PANTHER" id="PTHR30290">
    <property type="entry name" value="PERIPLASMIC BINDING COMPONENT OF ABC TRANSPORTER"/>
    <property type="match status" value="1"/>
</dbReference>
<evidence type="ECO:0000313" key="4">
    <source>
        <dbReference type="Proteomes" id="UP000249304"/>
    </source>
</evidence>
<keyword evidence="4" id="KW-1185">Reference proteome</keyword>
<keyword evidence="1" id="KW-0732">Signal</keyword>
<dbReference type="SUPFAM" id="SSF53850">
    <property type="entry name" value="Periplasmic binding protein-like II"/>
    <property type="match status" value="1"/>
</dbReference>
<gene>
    <name evidence="3" type="ORF">C1J01_18760</name>
</gene>
<dbReference type="Pfam" id="PF00496">
    <property type="entry name" value="SBP_bac_5"/>
    <property type="match status" value="1"/>
</dbReference>
<dbReference type="OrthoDB" id="9796817at2"/>
<accession>A0A2W2FQ31</accession>
<dbReference type="Gene3D" id="3.40.190.10">
    <property type="entry name" value="Periplasmic binding protein-like II"/>
    <property type="match status" value="1"/>
</dbReference>
<dbReference type="GO" id="GO:0015833">
    <property type="term" value="P:peptide transport"/>
    <property type="evidence" value="ECO:0007669"/>
    <property type="project" value="TreeGrafter"/>
</dbReference>
<organism evidence="3 4">
    <name type="scientific">Nonomuraea aridisoli</name>
    <dbReference type="NCBI Taxonomy" id="2070368"/>
    <lineage>
        <taxon>Bacteria</taxon>
        <taxon>Bacillati</taxon>
        <taxon>Actinomycetota</taxon>
        <taxon>Actinomycetes</taxon>
        <taxon>Streptosporangiales</taxon>
        <taxon>Streptosporangiaceae</taxon>
        <taxon>Nonomuraea</taxon>
    </lineage>
</organism>
<reference evidence="3 4" key="1">
    <citation type="submission" date="2018-01" db="EMBL/GenBank/DDBJ databases">
        <title>Draft genome sequence of Nonomuraea sp. KC333.</title>
        <authorList>
            <person name="Sahin N."/>
            <person name="Saygin H."/>
            <person name="Ay H."/>
        </authorList>
    </citation>
    <scope>NUCLEOTIDE SEQUENCE [LARGE SCALE GENOMIC DNA]</scope>
    <source>
        <strain evidence="3 4">KC333</strain>
    </source>
</reference>
<dbReference type="CDD" id="cd08512">
    <property type="entry name" value="PBP2_NikA_DppA_OppA_like_7"/>
    <property type="match status" value="1"/>
</dbReference>
<evidence type="ECO:0000259" key="2">
    <source>
        <dbReference type="Pfam" id="PF00496"/>
    </source>
</evidence>
<dbReference type="EMBL" id="POUD01000071">
    <property type="protein sequence ID" value="PZG17174.1"/>
    <property type="molecule type" value="Genomic_DNA"/>
</dbReference>
<dbReference type="InterPro" id="IPR030678">
    <property type="entry name" value="Peptide/Ni-bd"/>
</dbReference>
<dbReference type="PIRSF" id="PIRSF002741">
    <property type="entry name" value="MppA"/>
    <property type="match status" value="1"/>
</dbReference>